<comment type="pathway">
    <text evidence="6">Purine metabolism; AMP biosynthesis via salvage pathway; AMP from adenosine: step 1/1.</text>
</comment>
<evidence type="ECO:0000256" key="6">
    <source>
        <dbReference type="RuleBase" id="RU368116"/>
    </source>
</evidence>
<comment type="similarity">
    <text evidence="1 6">Belongs to the carbohydrate kinase PfkB family.</text>
</comment>
<evidence type="ECO:0000256" key="5">
    <source>
        <dbReference type="ARBA" id="ARBA00022840"/>
    </source>
</evidence>
<evidence type="ECO:0000256" key="1">
    <source>
        <dbReference type="ARBA" id="ARBA00010688"/>
    </source>
</evidence>
<dbReference type="PANTHER" id="PTHR45769">
    <property type="entry name" value="ADENOSINE KINASE"/>
    <property type="match status" value="1"/>
</dbReference>
<dbReference type="EC" id="2.7.1.20" evidence="6"/>
<dbReference type="GO" id="GO:0044209">
    <property type="term" value="P:AMP salvage"/>
    <property type="evidence" value="ECO:0007669"/>
    <property type="project" value="UniProtKB-UniRule"/>
</dbReference>
<keyword evidence="3 6" id="KW-0547">Nucleotide-binding</keyword>
<feature type="non-terminal residue" evidence="7">
    <location>
        <position position="114"/>
    </location>
</feature>
<evidence type="ECO:0000313" key="7">
    <source>
        <dbReference type="EMBL" id="JAT22032.1"/>
    </source>
</evidence>
<keyword evidence="2 6" id="KW-0808">Transferase</keyword>
<keyword evidence="4 6" id="KW-0418">Kinase</keyword>
<dbReference type="InterPro" id="IPR001805">
    <property type="entry name" value="Adenokinase"/>
</dbReference>
<accession>A0A1B6LEB0</accession>
<dbReference type="EMBL" id="GEBQ01017945">
    <property type="protein sequence ID" value="JAT22032.1"/>
    <property type="molecule type" value="Transcribed_RNA"/>
</dbReference>
<dbReference type="SUPFAM" id="SSF53613">
    <property type="entry name" value="Ribokinase-like"/>
    <property type="match status" value="1"/>
</dbReference>
<proteinExistence type="inferred from homology"/>
<comment type="cofactor">
    <cofactor evidence="6">
        <name>Mg(2+)</name>
        <dbReference type="ChEBI" id="CHEBI:18420"/>
    </cofactor>
    <text evidence="6">Binds 3 Mg(2+) ions per subunit.</text>
</comment>
<comment type="subunit">
    <text evidence="6">Monomer.</text>
</comment>
<name>A0A1B6LEB0_9HEMI</name>
<gene>
    <name evidence="7" type="ORF">g.14039</name>
</gene>
<sequence length="114" mass="12578">MQSSILRQGMIVGIGNSMLDLIGHVSEDVLDKYRLLANNGYLAAEEHLPLFKELTEKYNAMFVVGGSVQNTFRVTQWVLGVPKICTIFGGSVQNTFRVTQWVLGVPKICTIFGG</sequence>
<dbReference type="GO" id="GO:0006166">
    <property type="term" value="P:purine ribonucleoside salvage"/>
    <property type="evidence" value="ECO:0007669"/>
    <property type="project" value="UniProtKB-KW"/>
</dbReference>
<dbReference type="Gene3D" id="3.30.1110.10">
    <property type="match status" value="1"/>
</dbReference>
<comment type="subcellular location">
    <subcellularLocation>
        <location evidence="6">Nucleus</location>
    </subcellularLocation>
</comment>
<evidence type="ECO:0000256" key="2">
    <source>
        <dbReference type="ARBA" id="ARBA00022679"/>
    </source>
</evidence>
<evidence type="ECO:0000256" key="4">
    <source>
        <dbReference type="ARBA" id="ARBA00022777"/>
    </source>
</evidence>
<dbReference type="GO" id="GO:0006144">
    <property type="term" value="P:purine nucleobase metabolic process"/>
    <property type="evidence" value="ECO:0007669"/>
    <property type="project" value="TreeGrafter"/>
</dbReference>
<dbReference type="AlphaFoldDB" id="A0A1B6LEB0"/>
<keyword evidence="6" id="KW-0660">Purine salvage</keyword>
<dbReference type="InterPro" id="IPR029056">
    <property type="entry name" value="Ribokinase-like"/>
</dbReference>
<protein>
    <recommendedName>
        <fullName evidence="6">Adenosine kinase</fullName>
        <shortName evidence="6">AK</shortName>
        <ecNumber evidence="6">2.7.1.20</ecNumber>
    </recommendedName>
    <alternativeName>
        <fullName evidence="6">Adenosine 5'-phosphotransferase</fullName>
    </alternativeName>
</protein>
<keyword evidence="6" id="KW-0539">Nucleus</keyword>
<comment type="catalytic activity">
    <reaction evidence="6">
        <text>adenosine + ATP = AMP + ADP + H(+)</text>
        <dbReference type="Rhea" id="RHEA:20824"/>
        <dbReference type="ChEBI" id="CHEBI:15378"/>
        <dbReference type="ChEBI" id="CHEBI:16335"/>
        <dbReference type="ChEBI" id="CHEBI:30616"/>
        <dbReference type="ChEBI" id="CHEBI:456215"/>
        <dbReference type="ChEBI" id="CHEBI:456216"/>
        <dbReference type="EC" id="2.7.1.20"/>
    </reaction>
</comment>
<reference evidence="7" key="1">
    <citation type="submission" date="2015-11" db="EMBL/GenBank/DDBJ databases">
        <title>De novo transcriptome assembly of four potential Pierce s Disease insect vectors from Arizona vineyards.</title>
        <authorList>
            <person name="Tassone E.E."/>
        </authorList>
    </citation>
    <scope>NUCLEOTIDE SEQUENCE</scope>
</reference>
<keyword evidence="5 6" id="KW-0067">ATP-binding</keyword>
<keyword evidence="6" id="KW-0460">Magnesium</keyword>
<dbReference type="UniPathway" id="UPA00588">
    <property type="reaction ID" value="UER00659"/>
</dbReference>
<dbReference type="GO" id="GO:0005829">
    <property type="term" value="C:cytosol"/>
    <property type="evidence" value="ECO:0007669"/>
    <property type="project" value="TreeGrafter"/>
</dbReference>
<organism evidence="7">
    <name type="scientific">Graphocephala atropunctata</name>
    <dbReference type="NCBI Taxonomy" id="36148"/>
    <lineage>
        <taxon>Eukaryota</taxon>
        <taxon>Metazoa</taxon>
        <taxon>Ecdysozoa</taxon>
        <taxon>Arthropoda</taxon>
        <taxon>Hexapoda</taxon>
        <taxon>Insecta</taxon>
        <taxon>Pterygota</taxon>
        <taxon>Neoptera</taxon>
        <taxon>Paraneoptera</taxon>
        <taxon>Hemiptera</taxon>
        <taxon>Auchenorrhyncha</taxon>
        <taxon>Membracoidea</taxon>
        <taxon>Cicadellidae</taxon>
        <taxon>Cicadellinae</taxon>
        <taxon>Cicadellini</taxon>
        <taxon>Graphocephala</taxon>
    </lineage>
</organism>
<dbReference type="GO" id="GO:0004001">
    <property type="term" value="F:adenosine kinase activity"/>
    <property type="evidence" value="ECO:0007669"/>
    <property type="project" value="UniProtKB-UniRule"/>
</dbReference>
<dbReference type="GO" id="GO:0005634">
    <property type="term" value="C:nucleus"/>
    <property type="evidence" value="ECO:0007669"/>
    <property type="project" value="UniProtKB-SubCell"/>
</dbReference>
<dbReference type="Gene3D" id="3.40.1190.20">
    <property type="match status" value="2"/>
</dbReference>
<dbReference type="GO" id="GO:0005524">
    <property type="term" value="F:ATP binding"/>
    <property type="evidence" value="ECO:0007669"/>
    <property type="project" value="UniProtKB-UniRule"/>
</dbReference>
<comment type="function">
    <text evidence="6">ATP dependent phosphorylation of adenosine and other related nucleoside analogs to monophosphate derivatives.</text>
</comment>
<dbReference type="PANTHER" id="PTHR45769:SF3">
    <property type="entry name" value="ADENOSINE KINASE"/>
    <property type="match status" value="1"/>
</dbReference>
<evidence type="ECO:0000256" key="3">
    <source>
        <dbReference type="ARBA" id="ARBA00022741"/>
    </source>
</evidence>